<dbReference type="SUPFAM" id="SSF88723">
    <property type="entry name" value="PIN domain-like"/>
    <property type="match status" value="1"/>
</dbReference>
<protein>
    <submittedName>
        <fullName evidence="9">PIN domain-containing protein</fullName>
    </submittedName>
</protein>
<organism evidence="9 10">
    <name type="scientific">Paenibacillus macerans</name>
    <name type="common">Bacillus macerans</name>
    <dbReference type="NCBI Taxonomy" id="44252"/>
    <lineage>
        <taxon>Bacteria</taxon>
        <taxon>Bacillati</taxon>
        <taxon>Bacillota</taxon>
        <taxon>Bacilli</taxon>
        <taxon>Bacillales</taxon>
        <taxon>Paenibacillaceae</taxon>
        <taxon>Paenibacillus</taxon>
    </lineage>
</organism>
<comment type="cofactor">
    <cofactor evidence="1">
        <name>Mg(2+)</name>
        <dbReference type="ChEBI" id="CHEBI:18420"/>
    </cofactor>
</comment>
<dbReference type="GO" id="GO:0016787">
    <property type="term" value="F:hydrolase activity"/>
    <property type="evidence" value="ECO:0007669"/>
    <property type="project" value="UniProtKB-KW"/>
</dbReference>
<keyword evidence="6" id="KW-0460">Magnesium</keyword>
<dbReference type="GO" id="GO:0046872">
    <property type="term" value="F:metal ion binding"/>
    <property type="evidence" value="ECO:0007669"/>
    <property type="project" value="UniProtKB-KW"/>
</dbReference>
<keyword evidence="3" id="KW-0540">Nuclease</keyword>
<feature type="domain" description="PIN" evidence="8">
    <location>
        <begin position="4"/>
        <end position="117"/>
    </location>
</feature>
<dbReference type="EMBL" id="WNZZ01000022">
    <property type="protein sequence ID" value="MUG25179.1"/>
    <property type="molecule type" value="Genomic_DNA"/>
</dbReference>
<comment type="similarity">
    <text evidence="7">Belongs to the PINc/VapC protein family.</text>
</comment>
<sequence>MEGYLIDTNIAIALLAGEQAALEFVRQAKNDRMSIYFSVITECEVFSGLDSEYRLKGIKLFNSRRCIEVNSIIARLAGDIRKEQKSKGRKLKTPDAIIIATSMEHQLGLVSRDHDMNFVREVYGLPLFTI</sequence>
<evidence type="ECO:0000256" key="3">
    <source>
        <dbReference type="ARBA" id="ARBA00022722"/>
    </source>
</evidence>
<keyword evidence="4" id="KW-0479">Metal-binding</keyword>
<evidence type="ECO:0000256" key="6">
    <source>
        <dbReference type="ARBA" id="ARBA00022842"/>
    </source>
</evidence>
<reference evidence="9 10" key="1">
    <citation type="submission" date="2019-11" db="EMBL/GenBank/DDBJ databases">
        <title>Draft genome sequences of five Paenibacillus species of dairy origin.</title>
        <authorList>
            <person name="Olajide A.M."/>
            <person name="Chen S."/>
            <person name="Lapointe G."/>
        </authorList>
    </citation>
    <scope>NUCLEOTIDE SEQUENCE [LARGE SCALE GENOMIC DNA]</scope>
    <source>
        <strain evidence="9 10">3CT49</strain>
    </source>
</reference>
<evidence type="ECO:0000256" key="5">
    <source>
        <dbReference type="ARBA" id="ARBA00022801"/>
    </source>
</evidence>
<evidence type="ECO:0000256" key="4">
    <source>
        <dbReference type="ARBA" id="ARBA00022723"/>
    </source>
</evidence>
<dbReference type="InterPro" id="IPR029060">
    <property type="entry name" value="PIN-like_dom_sf"/>
</dbReference>
<proteinExistence type="inferred from homology"/>
<comment type="caution">
    <text evidence="9">The sequence shown here is derived from an EMBL/GenBank/DDBJ whole genome shotgun (WGS) entry which is preliminary data.</text>
</comment>
<evidence type="ECO:0000259" key="8">
    <source>
        <dbReference type="Pfam" id="PF01850"/>
    </source>
</evidence>
<evidence type="ECO:0000313" key="9">
    <source>
        <dbReference type="EMBL" id="MUG25179.1"/>
    </source>
</evidence>
<dbReference type="RefSeq" id="WP_155620884.1">
    <property type="nucleotide sequence ID" value="NZ_BOSD01000013.1"/>
</dbReference>
<evidence type="ECO:0000256" key="7">
    <source>
        <dbReference type="ARBA" id="ARBA00038093"/>
    </source>
</evidence>
<keyword evidence="5" id="KW-0378">Hydrolase</keyword>
<dbReference type="Proteomes" id="UP000442469">
    <property type="component" value="Unassembled WGS sequence"/>
</dbReference>
<keyword evidence="2" id="KW-1277">Toxin-antitoxin system</keyword>
<dbReference type="InterPro" id="IPR050556">
    <property type="entry name" value="Type_II_TA_system_RNase"/>
</dbReference>
<dbReference type="InterPro" id="IPR002716">
    <property type="entry name" value="PIN_dom"/>
</dbReference>
<dbReference type="Pfam" id="PF01850">
    <property type="entry name" value="PIN"/>
    <property type="match status" value="1"/>
</dbReference>
<evidence type="ECO:0000313" key="10">
    <source>
        <dbReference type="Proteomes" id="UP000442469"/>
    </source>
</evidence>
<dbReference type="PANTHER" id="PTHR33653:SF1">
    <property type="entry name" value="RIBONUCLEASE VAPC2"/>
    <property type="match status" value="1"/>
</dbReference>
<dbReference type="AlphaFoldDB" id="A0A6N8EZG6"/>
<gene>
    <name evidence="9" type="ORF">GNQ08_22690</name>
</gene>
<dbReference type="Gene3D" id="3.40.50.1010">
    <property type="entry name" value="5'-nuclease"/>
    <property type="match status" value="1"/>
</dbReference>
<dbReference type="GO" id="GO:0004518">
    <property type="term" value="F:nuclease activity"/>
    <property type="evidence" value="ECO:0007669"/>
    <property type="project" value="UniProtKB-KW"/>
</dbReference>
<evidence type="ECO:0000256" key="1">
    <source>
        <dbReference type="ARBA" id="ARBA00001946"/>
    </source>
</evidence>
<evidence type="ECO:0000256" key="2">
    <source>
        <dbReference type="ARBA" id="ARBA00022649"/>
    </source>
</evidence>
<accession>A0A6N8EZG6</accession>
<name>A0A6N8EZG6_PAEMA</name>
<dbReference type="PANTHER" id="PTHR33653">
    <property type="entry name" value="RIBONUCLEASE VAPC2"/>
    <property type="match status" value="1"/>
</dbReference>